<dbReference type="EMBL" id="HACA01032076">
    <property type="protein sequence ID" value="CDW49437.1"/>
    <property type="molecule type" value="Transcribed_RNA"/>
</dbReference>
<keyword evidence="1" id="KW-0472">Membrane</keyword>
<name>A0A0K2VGX8_LEPSM</name>
<proteinExistence type="predicted"/>
<accession>A0A0K2VGX8</accession>
<keyword evidence="1" id="KW-0812">Transmembrane</keyword>
<feature type="transmembrane region" description="Helical" evidence="1">
    <location>
        <begin position="7"/>
        <end position="26"/>
    </location>
</feature>
<reference evidence="2" key="1">
    <citation type="submission" date="2014-05" db="EMBL/GenBank/DDBJ databases">
        <authorList>
            <person name="Chronopoulou M."/>
        </authorList>
    </citation>
    <scope>NUCLEOTIDE SEQUENCE</scope>
    <source>
        <tissue evidence="2">Whole organism</tissue>
    </source>
</reference>
<keyword evidence="1" id="KW-1133">Transmembrane helix</keyword>
<protein>
    <submittedName>
        <fullName evidence="2">Uncharacterized protein</fullName>
    </submittedName>
</protein>
<feature type="non-terminal residue" evidence="2">
    <location>
        <position position="70"/>
    </location>
</feature>
<evidence type="ECO:0000313" key="2">
    <source>
        <dbReference type="EMBL" id="CDW49437.1"/>
    </source>
</evidence>
<sequence length="70" mass="8043">MLCSKSGLLVAYLYEILIMSVSWTVGLRVELRIESRAIIAHVLVLCGARIIFISFLLQKYLIHVYFILKT</sequence>
<feature type="transmembrane region" description="Helical" evidence="1">
    <location>
        <begin position="38"/>
        <end position="57"/>
    </location>
</feature>
<organism evidence="2">
    <name type="scientific">Lepeophtheirus salmonis</name>
    <name type="common">Salmon louse</name>
    <name type="synonym">Caligus salmonis</name>
    <dbReference type="NCBI Taxonomy" id="72036"/>
    <lineage>
        <taxon>Eukaryota</taxon>
        <taxon>Metazoa</taxon>
        <taxon>Ecdysozoa</taxon>
        <taxon>Arthropoda</taxon>
        <taxon>Crustacea</taxon>
        <taxon>Multicrustacea</taxon>
        <taxon>Hexanauplia</taxon>
        <taxon>Copepoda</taxon>
        <taxon>Siphonostomatoida</taxon>
        <taxon>Caligidae</taxon>
        <taxon>Lepeophtheirus</taxon>
    </lineage>
</organism>
<dbReference type="AlphaFoldDB" id="A0A0K2VGX8"/>
<evidence type="ECO:0000256" key="1">
    <source>
        <dbReference type="SAM" id="Phobius"/>
    </source>
</evidence>